<comment type="caution">
    <text evidence="1">The sequence shown here is derived from an EMBL/GenBank/DDBJ whole genome shotgun (WGS) entry which is preliminary data.</text>
</comment>
<name>A0AAP0G7Y8_9ASPA</name>
<dbReference type="AlphaFoldDB" id="A0AAP0G7Y8"/>
<protein>
    <submittedName>
        <fullName evidence="1">Uncharacterized protein</fullName>
    </submittedName>
</protein>
<evidence type="ECO:0000313" key="1">
    <source>
        <dbReference type="EMBL" id="KAK8942916.1"/>
    </source>
</evidence>
<sequence length="163" mass="18678">MHVHRPGARPCIAPFVRNARSLRMRTECMHLQQPPSSAASGHLRRRLRPPPQLCNLRWAPGPPLGHLSAMSFVVTTFGYRIYSPEQLWRRIRRIRYSCTEDFVGRRLYIALLRLQHRVAPLTFSIIAAEFMPGHILGPIMNDMKAMGCFDAFETPSENRLGSN</sequence>
<accession>A0AAP0G7Y8</accession>
<reference evidence="1 2" key="1">
    <citation type="journal article" date="2022" name="Nat. Plants">
        <title>Genomes of leafy and leafless Platanthera orchids illuminate the evolution of mycoheterotrophy.</title>
        <authorList>
            <person name="Li M.H."/>
            <person name="Liu K.W."/>
            <person name="Li Z."/>
            <person name="Lu H.C."/>
            <person name="Ye Q.L."/>
            <person name="Zhang D."/>
            <person name="Wang J.Y."/>
            <person name="Li Y.F."/>
            <person name="Zhong Z.M."/>
            <person name="Liu X."/>
            <person name="Yu X."/>
            <person name="Liu D.K."/>
            <person name="Tu X.D."/>
            <person name="Liu B."/>
            <person name="Hao Y."/>
            <person name="Liao X.Y."/>
            <person name="Jiang Y.T."/>
            <person name="Sun W.H."/>
            <person name="Chen J."/>
            <person name="Chen Y.Q."/>
            <person name="Ai Y."/>
            <person name="Zhai J.W."/>
            <person name="Wu S.S."/>
            <person name="Zhou Z."/>
            <person name="Hsiao Y.Y."/>
            <person name="Wu W.L."/>
            <person name="Chen Y.Y."/>
            <person name="Lin Y.F."/>
            <person name="Hsu J.L."/>
            <person name="Li C.Y."/>
            <person name="Wang Z.W."/>
            <person name="Zhao X."/>
            <person name="Zhong W.Y."/>
            <person name="Ma X.K."/>
            <person name="Ma L."/>
            <person name="Huang J."/>
            <person name="Chen G.Z."/>
            <person name="Huang M.Z."/>
            <person name="Huang L."/>
            <person name="Peng D.H."/>
            <person name="Luo Y.B."/>
            <person name="Zou S.Q."/>
            <person name="Chen S.P."/>
            <person name="Lan S."/>
            <person name="Tsai W.C."/>
            <person name="Van de Peer Y."/>
            <person name="Liu Z.J."/>
        </authorList>
    </citation>
    <scope>NUCLEOTIDE SEQUENCE [LARGE SCALE GENOMIC DNA]</scope>
    <source>
        <strain evidence="1">Lor287</strain>
    </source>
</reference>
<evidence type="ECO:0000313" key="2">
    <source>
        <dbReference type="Proteomes" id="UP001418222"/>
    </source>
</evidence>
<gene>
    <name evidence="1" type="ORF">KSP39_PZI009180</name>
</gene>
<keyword evidence="2" id="KW-1185">Reference proteome</keyword>
<organism evidence="1 2">
    <name type="scientific">Platanthera zijinensis</name>
    <dbReference type="NCBI Taxonomy" id="2320716"/>
    <lineage>
        <taxon>Eukaryota</taxon>
        <taxon>Viridiplantae</taxon>
        <taxon>Streptophyta</taxon>
        <taxon>Embryophyta</taxon>
        <taxon>Tracheophyta</taxon>
        <taxon>Spermatophyta</taxon>
        <taxon>Magnoliopsida</taxon>
        <taxon>Liliopsida</taxon>
        <taxon>Asparagales</taxon>
        <taxon>Orchidaceae</taxon>
        <taxon>Orchidoideae</taxon>
        <taxon>Orchideae</taxon>
        <taxon>Orchidinae</taxon>
        <taxon>Platanthera</taxon>
    </lineage>
</organism>
<dbReference type="EMBL" id="JBBWWQ010000007">
    <property type="protein sequence ID" value="KAK8942916.1"/>
    <property type="molecule type" value="Genomic_DNA"/>
</dbReference>
<dbReference type="Proteomes" id="UP001418222">
    <property type="component" value="Unassembled WGS sequence"/>
</dbReference>
<proteinExistence type="predicted"/>